<dbReference type="AlphaFoldDB" id="A0AAU2JZF3"/>
<protein>
    <submittedName>
        <fullName evidence="2">Type II toxin-antitoxin system PemK/MazF family toxin</fullName>
    </submittedName>
</protein>
<evidence type="ECO:0000256" key="1">
    <source>
        <dbReference type="SAM" id="Phobius"/>
    </source>
</evidence>
<name>A0AAU2JZF3_9ACTN</name>
<dbReference type="Pfam" id="PF02452">
    <property type="entry name" value="PemK_toxin"/>
    <property type="match status" value="1"/>
</dbReference>
<feature type="transmembrane region" description="Helical" evidence="1">
    <location>
        <begin position="80"/>
        <end position="102"/>
    </location>
</feature>
<feature type="transmembrane region" description="Helical" evidence="1">
    <location>
        <begin position="114"/>
        <end position="133"/>
    </location>
</feature>
<keyword evidence="1" id="KW-0812">Transmembrane</keyword>
<keyword evidence="1" id="KW-1133">Transmembrane helix</keyword>
<organism evidence="2">
    <name type="scientific">Streptomyces sp. NBC_00049</name>
    <dbReference type="NCBI Taxonomy" id="2903617"/>
    <lineage>
        <taxon>Bacteria</taxon>
        <taxon>Bacillati</taxon>
        <taxon>Actinomycetota</taxon>
        <taxon>Actinomycetes</taxon>
        <taxon>Kitasatosporales</taxon>
        <taxon>Streptomycetaceae</taxon>
        <taxon>Streptomyces</taxon>
    </lineage>
</organism>
<accession>A0AAU2JZF3</accession>
<dbReference type="InterPro" id="IPR003477">
    <property type="entry name" value="PemK-like"/>
</dbReference>
<dbReference type="GO" id="GO:0003677">
    <property type="term" value="F:DNA binding"/>
    <property type="evidence" value="ECO:0007669"/>
    <property type="project" value="InterPro"/>
</dbReference>
<reference evidence="2" key="1">
    <citation type="submission" date="2022-10" db="EMBL/GenBank/DDBJ databases">
        <title>The complete genomes of actinobacterial strains from the NBC collection.</title>
        <authorList>
            <person name="Joergensen T.S."/>
            <person name="Alvarez Arevalo M."/>
            <person name="Sterndorff E.B."/>
            <person name="Faurdal D."/>
            <person name="Vuksanovic O."/>
            <person name="Mourched A.-S."/>
            <person name="Charusanti P."/>
            <person name="Shaw S."/>
            <person name="Blin K."/>
            <person name="Weber T."/>
        </authorList>
    </citation>
    <scope>NUCLEOTIDE SEQUENCE</scope>
    <source>
        <strain evidence="2">NBC_00049</strain>
    </source>
</reference>
<proteinExistence type="predicted"/>
<sequence>MARRNNTSCAGIGCVGYLLVNALAIAGFLLALPVVLPDLMAQQTPPVKPNGASEWAVLYGIPVAAACALAALAGRGGRFVWWVFLARAALLLAAVAAAVLSVEGRVADLPWNARAVFESCAAGLAALVVHLGVRWWDRTRGARPFPGEVWLAMVPLREDPKRQLRHYCVVLDTRLGSAEVAQITSKDKDGRRDHVRIPNEGWDEVSGRPHWVEIGREPRTVPYRKFLKARPQGRCPDEVFAQLRERRPAVRPAPAGSAAEAGLWGKVTRYLR</sequence>
<evidence type="ECO:0000313" key="2">
    <source>
        <dbReference type="EMBL" id="WTU77197.1"/>
    </source>
</evidence>
<feature type="transmembrane region" description="Helical" evidence="1">
    <location>
        <begin position="56"/>
        <end position="73"/>
    </location>
</feature>
<dbReference type="EMBL" id="CP108264">
    <property type="protein sequence ID" value="WTU77197.1"/>
    <property type="molecule type" value="Genomic_DNA"/>
</dbReference>
<feature type="transmembrane region" description="Helical" evidence="1">
    <location>
        <begin position="12"/>
        <end position="36"/>
    </location>
</feature>
<gene>
    <name evidence="2" type="ORF">OG327_29820</name>
</gene>
<keyword evidence="1" id="KW-0472">Membrane</keyword>